<evidence type="ECO:0000313" key="1">
    <source>
        <dbReference type="EMBL" id="JAH50085.1"/>
    </source>
</evidence>
<name>A0A0E9TAZ9_ANGAN</name>
<proteinExistence type="predicted"/>
<reference evidence="1" key="2">
    <citation type="journal article" date="2015" name="Fish Shellfish Immunol.">
        <title>Early steps in the European eel (Anguilla anguilla)-Vibrio vulnificus interaction in the gills: Role of the RtxA13 toxin.</title>
        <authorList>
            <person name="Callol A."/>
            <person name="Pajuelo D."/>
            <person name="Ebbesson L."/>
            <person name="Teles M."/>
            <person name="MacKenzie S."/>
            <person name="Amaro C."/>
        </authorList>
    </citation>
    <scope>NUCLEOTIDE SEQUENCE</scope>
</reference>
<dbReference type="EMBL" id="GBXM01058492">
    <property type="protein sequence ID" value="JAH50085.1"/>
    <property type="molecule type" value="Transcribed_RNA"/>
</dbReference>
<protein>
    <submittedName>
        <fullName evidence="1">Uncharacterized protein</fullName>
    </submittedName>
</protein>
<accession>A0A0E9TAZ9</accession>
<dbReference type="AlphaFoldDB" id="A0A0E9TAZ9"/>
<organism evidence="1">
    <name type="scientific">Anguilla anguilla</name>
    <name type="common">European freshwater eel</name>
    <name type="synonym">Muraena anguilla</name>
    <dbReference type="NCBI Taxonomy" id="7936"/>
    <lineage>
        <taxon>Eukaryota</taxon>
        <taxon>Metazoa</taxon>
        <taxon>Chordata</taxon>
        <taxon>Craniata</taxon>
        <taxon>Vertebrata</taxon>
        <taxon>Euteleostomi</taxon>
        <taxon>Actinopterygii</taxon>
        <taxon>Neopterygii</taxon>
        <taxon>Teleostei</taxon>
        <taxon>Anguilliformes</taxon>
        <taxon>Anguillidae</taxon>
        <taxon>Anguilla</taxon>
    </lineage>
</organism>
<sequence>MSPIVFTRSVSPTVPLLDKRIILHE</sequence>
<reference evidence="1" key="1">
    <citation type="submission" date="2014-11" db="EMBL/GenBank/DDBJ databases">
        <authorList>
            <person name="Amaro Gonzalez C."/>
        </authorList>
    </citation>
    <scope>NUCLEOTIDE SEQUENCE</scope>
</reference>